<dbReference type="EMBL" id="MT144625">
    <property type="protein sequence ID" value="QJH95650.1"/>
    <property type="molecule type" value="Genomic_DNA"/>
</dbReference>
<organism evidence="1">
    <name type="scientific">viral metagenome</name>
    <dbReference type="NCBI Taxonomy" id="1070528"/>
    <lineage>
        <taxon>unclassified sequences</taxon>
        <taxon>metagenomes</taxon>
        <taxon>organismal metagenomes</taxon>
    </lineage>
</organism>
<reference evidence="1" key="1">
    <citation type="submission" date="2020-03" db="EMBL/GenBank/DDBJ databases">
        <title>The deep terrestrial virosphere.</title>
        <authorList>
            <person name="Holmfeldt K."/>
            <person name="Nilsson E."/>
            <person name="Simone D."/>
            <person name="Lopez-Fernandez M."/>
            <person name="Wu X."/>
            <person name="de Brujin I."/>
            <person name="Lundin D."/>
            <person name="Andersson A."/>
            <person name="Bertilsson S."/>
            <person name="Dopson M."/>
        </authorList>
    </citation>
    <scope>NUCLEOTIDE SEQUENCE</scope>
    <source>
        <strain evidence="2">MM415A01248</strain>
        <strain evidence="1">TM448A00389</strain>
        <strain evidence="3">TM448B00492</strain>
    </source>
</reference>
<protein>
    <recommendedName>
        <fullName evidence="4">Tail assembly chaperone</fullName>
    </recommendedName>
</protein>
<proteinExistence type="predicted"/>
<dbReference type="AlphaFoldDB" id="A0A6H1ZGF9"/>
<gene>
    <name evidence="2" type="ORF">MM415A01248_0009</name>
    <name evidence="1" type="ORF">TM448A00389_0018</name>
    <name evidence="3" type="ORF">TM448B00492_0009</name>
</gene>
<evidence type="ECO:0008006" key="4">
    <source>
        <dbReference type="Google" id="ProtNLM"/>
    </source>
</evidence>
<dbReference type="EMBL" id="MT144008">
    <property type="protein sequence ID" value="QJA46355.1"/>
    <property type="molecule type" value="Genomic_DNA"/>
</dbReference>
<dbReference type="EMBL" id="MT142296">
    <property type="protein sequence ID" value="QJA77694.1"/>
    <property type="molecule type" value="Genomic_DNA"/>
</dbReference>
<evidence type="ECO:0000313" key="3">
    <source>
        <dbReference type="EMBL" id="QJH95650.1"/>
    </source>
</evidence>
<evidence type="ECO:0000313" key="2">
    <source>
        <dbReference type="EMBL" id="QJA77694.1"/>
    </source>
</evidence>
<accession>A0A6H1ZGF9</accession>
<evidence type="ECO:0000313" key="1">
    <source>
        <dbReference type="EMBL" id="QJA46355.1"/>
    </source>
</evidence>
<sequence>MEIKSIGDITVEVQGMTFTLNPREYSNLMYWRSKIIELEIEDTETQAIGFMFADCLLRIMAWEGPTINDKPAPCTMKNKNLLFSQNPNLLNEIAVKVAEKEGLLEKNSETSQAG</sequence>
<name>A0A6H1ZGF9_9ZZZZ</name>